<dbReference type="HAMAP" id="MF_01113">
    <property type="entry name" value="DNApol_IV"/>
    <property type="match status" value="1"/>
</dbReference>
<keyword evidence="4" id="KW-1185">Reference proteome</keyword>
<dbReference type="Proteomes" id="UP000694888">
    <property type="component" value="Unplaced"/>
</dbReference>
<feature type="compositionally biased region" description="Polar residues" evidence="2">
    <location>
        <begin position="831"/>
        <end position="840"/>
    </location>
</feature>
<feature type="region of interest" description="Disordered" evidence="2">
    <location>
        <begin position="1"/>
        <end position="43"/>
    </location>
</feature>
<dbReference type="InterPro" id="IPR043502">
    <property type="entry name" value="DNA/RNA_pol_sf"/>
</dbReference>
<feature type="region of interest" description="Disordered" evidence="2">
    <location>
        <begin position="789"/>
        <end position="840"/>
    </location>
</feature>
<dbReference type="PANTHER" id="PTHR11076">
    <property type="entry name" value="DNA REPAIR POLYMERASE UMUC / TRANSFERASE FAMILY MEMBER"/>
    <property type="match status" value="1"/>
</dbReference>
<gene>
    <name evidence="5 6" type="primary">LOC101852896</name>
</gene>
<dbReference type="Gene3D" id="3.30.160.60">
    <property type="entry name" value="Classic Zinc Finger"/>
    <property type="match status" value="1"/>
</dbReference>
<dbReference type="InterPro" id="IPR017961">
    <property type="entry name" value="DNA_pol_Y-fam_little_finger"/>
</dbReference>
<name>A0ABM1VW27_APLCA</name>
<dbReference type="PANTHER" id="PTHR11076:SF33">
    <property type="entry name" value="DNA POLYMERASE KAPPA"/>
    <property type="match status" value="1"/>
</dbReference>
<accession>A0ABM1VW27</accession>
<dbReference type="InterPro" id="IPR050116">
    <property type="entry name" value="DNA_polymerase-Y"/>
</dbReference>
<dbReference type="Gene3D" id="3.40.1170.60">
    <property type="match status" value="1"/>
</dbReference>
<evidence type="ECO:0000313" key="6">
    <source>
        <dbReference type="RefSeq" id="XP_035826619.1"/>
    </source>
</evidence>
<dbReference type="PROSITE" id="PS50173">
    <property type="entry name" value="UMUC"/>
    <property type="match status" value="1"/>
</dbReference>
<proteinExistence type="inferred from homology"/>
<dbReference type="Gene3D" id="1.10.150.810">
    <property type="match status" value="2"/>
</dbReference>
<sequence>MDALTSEVPSTSSVAHHATGSSTISAANESIPERGKSNSSSSLMSRMVLNDNKAGMEGLDKEKINQIIYEASKGSKFYENERKKEEQLNLRIKEQQFQMDKLTPGKLQEGIREADRIIENLNQRYDLSHTIVHVDMDAFYAAVEMRDDPRLRNKPMAVGGMGMLSTSNYIARRFGVRAAMPGFIGLKLCPDLVMVKPNFTKYTAVSHLIREIFATYDPNFCPMSLDEAYLDFTSHLDWRITSSAIDRTFLLRPRSVLDASNIESSADSACVCDLNKVLRPLLVSSDELQERTLSDFSVSTVIEKLCQNSERFKICPECQKSFPSFKAKVYGVSTEDAVLEMRNRIEQRTLLTASAGIAPNTMLAKVCSDRNKPNGQFRIQPSREEVTNFVESLPIRKISGVGKVTEKLLGALGVSICSDLHLQRGVLYHLFSPTSFRYFMRISLGLGSTLIERDGERKSMSTERTFNELNQPEELYEKCRELSRALAEDLQEDRLVGKTVTLKIKTVAFEVKTRSHTLQYDTNDENKIFQAAKQLLKTEMKAEAPQPLRLRLMGVRMSKLSSDSGRCTLTSMFQRQMEKNSVTGTAPAKVDVEDKPSDRLDLTGLAGTSDVVEGDFHCIESTGDDDCAITSSDCDMQNVEKWDQNDNGCSEFDVKRLLEAKRHTAKKGSQGKGKQTVSILNFVRKADEKQTPKVCDESEDSSCSLFENSKSEAVVVIDGEYEEAVPERGDILFAKVPSEAVPEFTNEEPDLVRCPICCQQKRNWPLDLFNDHVDLCLNKQTIKDILQDQESQMASTSSSTPSDLNMTTNRKRQKQDVQLPSQKKGVKRSKGQSSLLSFFK</sequence>
<dbReference type="Pfam" id="PF11799">
    <property type="entry name" value="IMS_C"/>
    <property type="match status" value="1"/>
</dbReference>
<dbReference type="SUPFAM" id="SSF56672">
    <property type="entry name" value="DNA/RNA polymerases"/>
    <property type="match status" value="1"/>
</dbReference>
<dbReference type="GeneID" id="101852896"/>
<dbReference type="Gene3D" id="3.30.1490.100">
    <property type="entry name" value="DNA polymerase, Y-family, little finger domain"/>
    <property type="match status" value="1"/>
</dbReference>
<dbReference type="InterPro" id="IPR001126">
    <property type="entry name" value="UmuC"/>
</dbReference>
<dbReference type="CDD" id="cd03586">
    <property type="entry name" value="PolY_Pol_IV_kappa"/>
    <property type="match status" value="1"/>
</dbReference>
<reference evidence="5 6" key="1">
    <citation type="submission" date="2025-05" db="UniProtKB">
        <authorList>
            <consortium name="RefSeq"/>
        </authorList>
    </citation>
    <scope>IDENTIFICATION</scope>
</reference>
<evidence type="ECO:0000313" key="4">
    <source>
        <dbReference type="Proteomes" id="UP000694888"/>
    </source>
</evidence>
<dbReference type="InterPro" id="IPR022880">
    <property type="entry name" value="DNApol_IV"/>
</dbReference>
<evidence type="ECO:0000313" key="5">
    <source>
        <dbReference type="RefSeq" id="XP_005090219.1"/>
    </source>
</evidence>
<evidence type="ECO:0000256" key="2">
    <source>
        <dbReference type="SAM" id="MobiDB-lite"/>
    </source>
</evidence>
<protein>
    <recommendedName>
        <fullName evidence="1">DNA polymerase kappa</fullName>
    </recommendedName>
</protein>
<dbReference type="Gene3D" id="3.30.70.270">
    <property type="match status" value="1"/>
</dbReference>
<dbReference type="SUPFAM" id="SSF100879">
    <property type="entry name" value="Lesion bypass DNA polymerase (Y-family), little finger domain"/>
    <property type="match status" value="1"/>
</dbReference>
<evidence type="ECO:0000256" key="1">
    <source>
        <dbReference type="ARBA" id="ARBA00016178"/>
    </source>
</evidence>
<feature type="compositionally biased region" description="Polar residues" evidence="2">
    <location>
        <begin position="7"/>
        <end position="28"/>
    </location>
</feature>
<dbReference type="RefSeq" id="XP_035826619.1">
    <property type="nucleotide sequence ID" value="XM_035970726.1"/>
</dbReference>
<evidence type="ECO:0000259" key="3">
    <source>
        <dbReference type="PROSITE" id="PS50173"/>
    </source>
</evidence>
<organism evidence="4 6">
    <name type="scientific">Aplysia californica</name>
    <name type="common">California sea hare</name>
    <dbReference type="NCBI Taxonomy" id="6500"/>
    <lineage>
        <taxon>Eukaryota</taxon>
        <taxon>Metazoa</taxon>
        <taxon>Spiralia</taxon>
        <taxon>Lophotrochozoa</taxon>
        <taxon>Mollusca</taxon>
        <taxon>Gastropoda</taxon>
        <taxon>Heterobranchia</taxon>
        <taxon>Euthyneura</taxon>
        <taxon>Tectipleura</taxon>
        <taxon>Aplysiida</taxon>
        <taxon>Aplysioidea</taxon>
        <taxon>Aplysiidae</taxon>
        <taxon>Aplysia</taxon>
    </lineage>
</organism>
<feature type="domain" description="UmuC" evidence="3">
    <location>
        <begin position="131"/>
        <end position="402"/>
    </location>
</feature>
<dbReference type="InterPro" id="IPR043128">
    <property type="entry name" value="Rev_trsase/Diguanyl_cyclase"/>
</dbReference>
<dbReference type="Pfam" id="PF00817">
    <property type="entry name" value="IMS"/>
    <property type="match status" value="1"/>
</dbReference>
<dbReference type="InterPro" id="IPR036775">
    <property type="entry name" value="DNA_pol_Y-fam_lit_finger_sf"/>
</dbReference>
<dbReference type="RefSeq" id="XP_005090219.1">
    <property type="nucleotide sequence ID" value="XM_005090162.3"/>
</dbReference>